<comment type="caution">
    <text evidence="1">The sequence shown here is derived from an EMBL/GenBank/DDBJ whole genome shotgun (WGS) entry which is preliminary data.</text>
</comment>
<dbReference type="AlphaFoldDB" id="A0A0F9NXP5"/>
<sequence>MKFQTLFSASNALSKWLKLDFPRLPVGEGQRVGVVPLLTNSEMISWQCHVMFTDSWRERATVIAVEAHSRFTLLIPFDVVPSQDKLEQVICEQWANELVGLAIKHGELDRDAIPRVFTQFYERVKEVTWVRNMDMSVQGHVSDAEQWVRDTLAGRGLDALDDELAQDIAWHINSLQKRAKDKLGNKRTLYPVPLFVEDGLFHFASPLSRHHDFNNPYEIQTGKTDNVISFMGYLAEKNNNEK</sequence>
<protein>
    <submittedName>
        <fullName evidence="1">Uncharacterized protein</fullName>
    </submittedName>
</protein>
<name>A0A0F9NXP5_9ZZZZ</name>
<reference evidence="1" key="1">
    <citation type="journal article" date="2015" name="Nature">
        <title>Complex archaea that bridge the gap between prokaryotes and eukaryotes.</title>
        <authorList>
            <person name="Spang A."/>
            <person name="Saw J.H."/>
            <person name="Jorgensen S.L."/>
            <person name="Zaremba-Niedzwiedzka K."/>
            <person name="Martijn J."/>
            <person name="Lind A.E."/>
            <person name="van Eijk R."/>
            <person name="Schleper C."/>
            <person name="Guy L."/>
            <person name="Ettema T.J."/>
        </authorList>
    </citation>
    <scope>NUCLEOTIDE SEQUENCE</scope>
</reference>
<evidence type="ECO:0000313" key="1">
    <source>
        <dbReference type="EMBL" id="KKN24255.1"/>
    </source>
</evidence>
<proteinExistence type="predicted"/>
<accession>A0A0F9NXP5</accession>
<organism evidence="1">
    <name type="scientific">marine sediment metagenome</name>
    <dbReference type="NCBI Taxonomy" id="412755"/>
    <lineage>
        <taxon>unclassified sequences</taxon>
        <taxon>metagenomes</taxon>
        <taxon>ecological metagenomes</taxon>
    </lineage>
</organism>
<gene>
    <name evidence="1" type="ORF">LCGC14_0896720</name>
</gene>
<dbReference type="EMBL" id="LAZR01002897">
    <property type="protein sequence ID" value="KKN24255.1"/>
    <property type="molecule type" value="Genomic_DNA"/>
</dbReference>